<dbReference type="Proteomes" id="UP000325255">
    <property type="component" value="Unassembled WGS sequence"/>
</dbReference>
<keyword evidence="3" id="KW-1185">Reference proteome</keyword>
<feature type="region of interest" description="Disordered" evidence="1">
    <location>
        <begin position="109"/>
        <end position="146"/>
    </location>
</feature>
<reference evidence="2 3" key="1">
    <citation type="submission" date="2019-09" db="EMBL/GenBank/DDBJ databases">
        <title>Genome sequence of Rhodovastum atsumiense, a diverse member of the Acetobacteraceae family of non-sulfur purple photosynthetic bacteria.</title>
        <authorList>
            <person name="Meyer T."/>
            <person name="Kyndt J."/>
        </authorList>
    </citation>
    <scope>NUCLEOTIDE SEQUENCE [LARGE SCALE GENOMIC DNA]</scope>
    <source>
        <strain evidence="2 3">DSM 21279</strain>
    </source>
</reference>
<comment type="caution">
    <text evidence="2">The sequence shown here is derived from an EMBL/GenBank/DDBJ whole genome shotgun (WGS) entry which is preliminary data.</text>
</comment>
<name>A0A5M6ISU5_9PROT</name>
<evidence type="ECO:0000313" key="2">
    <source>
        <dbReference type="EMBL" id="KAA5611394.1"/>
    </source>
</evidence>
<dbReference type="EMBL" id="VWPK01000021">
    <property type="protein sequence ID" value="KAA5611394.1"/>
    <property type="molecule type" value="Genomic_DNA"/>
</dbReference>
<dbReference type="AlphaFoldDB" id="A0A5M6ISU5"/>
<dbReference type="RefSeq" id="WP_150041588.1">
    <property type="nucleotide sequence ID" value="NZ_OW485601.1"/>
</dbReference>
<gene>
    <name evidence="2" type="ORF">F1189_14760</name>
</gene>
<evidence type="ECO:0000256" key="1">
    <source>
        <dbReference type="SAM" id="MobiDB-lite"/>
    </source>
</evidence>
<evidence type="ECO:0000313" key="3">
    <source>
        <dbReference type="Proteomes" id="UP000325255"/>
    </source>
</evidence>
<accession>A0A5M6ISU5</accession>
<organism evidence="2 3">
    <name type="scientific">Rhodovastum atsumiense</name>
    <dbReference type="NCBI Taxonomy" id="504468"/>
    <lineage>
        <taxon>Bacteria</taxon>
        <taxon>Pseudomonadati</taxon>
        <taxon>Pseudomonadota</taxon>
        <taxon>Alphaproteobacteria</taxon>
        <taxon>Acetobacterales</taxon>
        <taxon>Acetobacteraceae</taxon>
        <taxon>Rhodovastum</taxon>
    </lineage>
</organism>
<protein>
    <submittedName>
        <fullName evidence="2">Uncharacterized protein</fullName>
    </submittedName>
</protein>
<dbReference type="OrthoDB" id="9901364at2"/>
<sequence length="146" mass="14741">MTAASSAPWGLLSATALLLALGGCGHPVGTTSNRAGVSAQTMAACRQRADQVFERQNRGDIYRSDMFAGGQRDAPFGSTSLVGSNPSAGLSSRFARETMVDDCVNAVAGNIGTSPEAPPPEEIGAGGTTAAAGSASLPVPPRPPRR</sequence>
<proteinExistence type="predicted"/>